<dbReference type="Proteomes" id="UP001189429">
    <property type="component" value="Unassembled WGS sequence"/>
</dbReference>
<evidence type="ECO:0000256" key="1">
    <source>
        <dbReference type="ARBA" id="ARBA00005502"/>
    </source>
</evidence>
<dbReference type="InterPro" id="IPR000644">
    <property type="entry name" value="CBS_dom"/>
</dbReference>
<evidence type="ECO:0000313" key="8">
    <source>
        <dbReference type="Proteomes" id="UP001189429"/>
    </source>
</evidence>
<reference evidence="7" key="1">
    <citation type="submission" date="2023-10" db="EMBL/GenBank/DDBJ databases">
        <authorList>
            <person name="Chen Y."/>
            <person name="Shah S."/>
            <person name="Dougan E. K."/>
            <person name="Thang M."/>
            <person name="Chan C."/>
        </authorList>
    </citation>
    <scope>NUCLEOTIDE SEQUENCE [LARGE SCALE GENOMIC DNA]</scope>
</reference>
<keyword evidence="8" id="KW-1185">Reference proteome</keyword>
<keyword evidence="4 5" id="KW-0129">CBS domain</keyword>
<dbReference type="EMBL" id="CAUYUJ010015184">
    <property type="protein sequence ID" value="CAK0850884.1"/>
    <property type="molecule type" value="Genomic_DNA"/>
</dbReference>
<feature type="domain" description="CBS" evidence="6">
    <location>
        <begin position="1"/>
        <end position="59"/>
    </location>
</feature>
<keyword evidence="2" id="KW-0479">Metal-binding</keyword>
<gene>
    <name evidence="7" type="ORF">PCOR1329_LOCUS43173</name>
</gene>
<sequence>MTPKAHMVFGKEPITLTKANSDLVSCKKGKLPILNDAGEVVALVSRHNLKKARDYPLASRDANRQLLVAAACSALPDSAERVRMLVEAGVDVLVLNASQGNSVRQIDFLKQVKDQYPSLDVICGNVVAPRQAKPLLDAGADALRVGMGCSSLCASEACAVGRPQASAVYHTARFAAEQRSVPVVADGGVRGSGHFAMALALGASTVMCGSMLAGTAEAPGGAFYHEGQRLKLYRGAGLVGTAPDGAAPSAAAAVGGVVADQGPLGNLLPGLLEGVRSEMRRLGVGSIPQLHEGLYSSSLRFQSRGAGMASSVVR</sequence>
<evidence type="ECO:0000256" key="3">
    <source>
        <dbReference type="ARBA" id="ARBA00023002"/>
    </source>
</evidence>
<dbReference type="InterPro" id="IPR005990">
    <property type="entry name" value="IMP_DH"/>
</dbReference>
<dbReference type="PROSITE" id="PS51371">
    <property type="entry name" value="CBS"/>
    <property type="match status" value="1"/>
</dbReference>
<name>A0ABN9TX44_9DINO</name>
<dbReference type="PANTHER" id="PTHR11911">
    <property type="entry name" value="INOSINE-5-MONOPHOSPHATE DEHYDROGENASE RELATED"/>
    <property type="match status" value="1"/>
</dbReference>
<evidence type="ECO:0000256" key="4">
    <source>
        <dbReference type="ARBA" id="ARBA00023122"/>
    </source>
</evidence>
<organism evidence="7 8">
    <name type="scientific">Prorocentrum cordatum</name>
    <dbReference type="NCBI Taxonomy" id="2364126"/>
    <lineage>
        <taxon>Eukaryota</taxon>
        <taxon>Sar</taxon>
        <taxon>Alveolata</taxon>
        <taxon>Dinophyceae</taxon>
        <taxon>Prorocentrales</taxon>
        <taxon>Prorocentraceae</taxon>
        <taxon>Prorocentrum</taxon>
    </lineage>
</organism>
<dbReference type="SMART" id="SM01240">
    <property type="entry name" value="IMPDH"/>
    <property type="match status" value="1"/>
</dbReference>
<evidence type="ECO:0000259" key="6">
    <source>
        <dbReference type="PROSITE" id="PS51371"/>
    </source>
</evidence>
<dbReference type="Pfam" id="PF00478">
    <property type="entry name" value="IMPDH"/>
    <property type="match status" value="1"/>
</dbReference>
<dbReference type="Gene3D" id="3.20.20.70">
    <property type="entry name" value="Aldolase class I"/>
    <property type="match status" value="1"/>
</dbReference>
<keyword evidence="3" id="KW-0560">Oxidoreductase</keyword>
<evidence type="ECO:0000256" key="5">
    <source>
        <dbReference type="PROSITE-ProRule" id="PRU00703"/>
    </source>
</evidence>
<dbReference type="PANTHER" id="PTHR11911:SF111">
    <property type="entry name" value="INOSINE-5'-MONOPHOSPHATE DEHYDROGENASE"/>
    <property type="match status" value="1"/>
</dbReference>
<dbReference type="InterPro" id="IPR001093">
    <property type="entry name" value="IMP_DH_GMPRt"/>
</dbReference>
<comment type="caution">
    <text evidence="7">The sequence shown here is derived from an EMBL/GenBank/DDBJ whole genome shotgun (WGS) entry which is preliminary data.</text>
</comment>
<comment type="similarity">
    <text evidence="1">Belongs to the IMPDH/GMPR family.</text>
</comment>
<evidence type="ECO:0000313" key="7">
    <source>
        <dbReference type="EMBL" id="CAK0850884.1"/>
    </source>
</evidence>
<dbReference type="InterPro" id="IPR013785">
    <property type="entry name" value="Aldolase_TIM"/>
</dbReference>
<protein>
    <recommendedName>
        <fullName evidence="6">CBS domain-containing protein</fullName>
    </recommendedName>
</protein>
<dbReference type="SUPFAM" id="SSF51412">
    <property type="entry name" value="Inosine monophosphate dehydrogenase (IMPDH)"/>
    <property type="match status" value="1"/>
</dbReference>
<evidence type="ECO:0000256" key="2">
    <source>
        <dbReference type="ARBA" id="ARBA00022723"/>
    </source>
</evidence>
<proteinExistence type="inferred from homology"/>
<accession>A0ABN9TX44</accession>